<proteinExistence type="predicted"/>
<dbReference type="AlphaFoldDB" id="A0A378YI79"/>
<evidence type="ECO:0000313" key="1">
    <source>
        <dbReference type="EMBL" id="SUA76872.1"/>
    </source>
</evidence>
<protein>
    <submittedName>
        <fullName evidence="1">Uncharacterized protein</fullName>
    </submittedName>
</protein>
<keyword evidence="2" id="KW-1185">Reference proteome</keyword>
<dbReference type="EMBL" id="UGRY01000002">
    <property type="protein sequence ID" value="SUA76872.1"/>
    <property type="molecule type" value="Genomic_DNA"/>
</dbReference>
<evidence type="ECO:0000313" key="2">
    <source>
        <dbReference type="Proteomes" id="UP000255467"/>
    </source>
</evidence>
<name>A0A378YI79_9NOCA</name>
<accession>A0A378YI79</accession>
<gene>
    <name evidence="1" type="ORF">NCTC1934_02753</name>
</gene>
<reference evidence="1 2" key="1">
    <citation type="submission" date="2018-06" db="EMBL/GenBank/DDBJ databases">
        <authorList>
            <consortium name="Pathogen Informatics"/>
            <person name="Doyle S."/>
        </authorList>
    </citation>
    <scope>NUCLEOTIDE SEQUENCE [LARGE SCALE GENOMIC DNA]</scope>
    <source>
        <strain evidence="1 2">NCTC1934</strain>
    </source>
</reference>
<dbReference type="Proteomes" id="UP000255467">
    <property type="component" value="Unassembled WGS sequence"/>
</dbReference>
<organism evidence="1 2">
    <name type="scientific">Nocardia otitidiscaviarum</name>
    <dbReference type="NCBI Taxonomy" id="1823"/>
    <lineage>
        <taxon>Bacteria</taxon>
        <taxon>Bacillati</taxon>
        <taxon>Actinomycetota</taxon>
        <taxon>Actinomycetes</taxon>
        <taxon>Mycobacteriales</taxon>
        <taxon>Nocardiaceae</taxon>
        <taxon>Nocardia</taxon>
    </lineage>
</organism>
<sequence length="30" mass="3723">MRYAYEFHTNVLGDCEHRFTQRKQSEPFEC</sequence>